<evidence type="ECO:0000313" key="4">
    <source>
        <dbReference type="Proteomes" id="UP000030640"/>
    </source>
</evidence>
<evidence type="ECO:0000313" key="3">
    <source>
        <dbReference type="EMBL" id="EUD67547.1"/>
    </source>
</evidence>
<dbReference type="EMBL" id="KI965466">
    <property type="protein sequence ID" value="EUD67547.1"/>
    <property type="molecule type" value="Genomic_DNA"/>
</dbReference>
<feature type="chain" id="PRO_5004887350" description="EGF-like domain-containing protein" evidence="2">
    <location>
        <begin position="17"/>
        <end position="440"/>
    </location>
</feature>
<feature type="region of interest" description="Disordered" evidence="1">
    <location>
        <begin position="240"/>
        <end position="316"/>
    </location>
</feature>
<protein>
    <recommendedName>
        <fullName evidence="5">EGF-like domain-containing protein</fullName>
    </recommendedName>
</protein>
<keyword evidence="4" id="KW-1185">Reference proteome</keyword>
<dbReference type="OrthoDB" id="382013at2759"/>
<accession>W7A2W1</accession>
<feature type="signal peptide" evidence="2">
    <location>
        <begin position="1"/>
        <end position="16"/>
    </location>
</feature>
<dbReference type="AlphaFoldDB" id="W7A2W1"/>
<feature type="compositionally biased region" description="Basic and acidic residues" evidence="1">
    <location>
        <begin position="270"/>
        <end position="279"/>
    </location>
</feature>
<name>W7A2W1_9APIC</name>
<dbReference type="GeneID" id="20037527"/>
<dbReference type="VEuPathDB" id="PlasmoDB:C922_02253"/>
<dbReference type="RefSeq" id="XP_008816074.1">
    <property type="nucleotide sequence ID" value="XM_008817852.1"/>
</dbReference>
<organism evidence="3 4">
    <name type="scientific">Plasmodium inui San Antonio 1</name>
    <dbReference type="NCBI Taxonomy" id="1237626"/>
    <lineage>
        <taxon>Eukaryota</taxon>
        <taxon>Sar</taxon>
        <taxon>Alveolata</taxon>
        <taxon>Apicomplexa</taxon>
        <taxon>Aconoidasida</taxon>
        <taxon>Haemosporida</taxon>
        <taxon>Plasmodiidae</taxon>
        <taxon>Plasmodium</taxon>
        <taxon>Plasmodium (Plasmodium)</taxon>
    </lineage>
</organism>
<keyword evidence="2" id="KW-0732">Signal</keyword>
<dbReference type="Proteomes" id="UP000030640">
    <property type="component" value="Unassembled WGS sequence"/>
</dbReference>
<evidence type="ECO:0000256" key="1">
    <source>
        <dbReference type="SAM" id="MobiDB-lite"/>
    </source>
</evidence>
<feature type="compositionally biased region" description="Polar residues" evidence="1">
    <location>
        <begin position="240"/>
        <end position="250"/>
    </location>
</feature>
<evidence type="ECO:0008006" key="5">
    <source>
        <dbReference type="Google" id="ProtNLM"/>
    </source>
</evidence>
<gene>
    <name evidence="3" type="ORF">C922_02253</name>
</gene>
<reference evidence="3 4" key="1">
    <citation type="submission" date="2013-02" db="EMBL/GenBank/DDBJ databases">
        <title>The Genome Sequence of Plasmodium inui San Antonio 1.</title>
        <authorList>
            <consortium name="The Broad Institute Genome Sequencing Platform"/>
            <consortium name="The Broad Institute Genome Sequencing Center for Infectious Disease"/>
            <person name="Neafsey D."/>
            <person name="Cheeseman I."/>
            <person name="Volkman S."/>
            <person name="Adams J."/>
            <person name="Walker B."/>
            <person name="Young S.K."/>
            <person name="Zeng Q."/>
            <person name="Gargeya S."/>
            <person name="Fitzgerald M."/>
            <person name="Haas B."/>
            <person name="Abouelleil A."/>
            <person name="Alvarado L."/>
            <person name="Arachchi H.M."/>
            <person name="Berlin A.M."/>
            <person name="Chapman S.B."/>
            <person name="Dewar J."/>
            <person name="Goldberg J."/>
            <person name="Griggs A."/>
            <person name="Gujja S."/>
            <person name="Hansen M."/>
            <person name="Howarth C."/>
            <person name="Imamovic A."/>
            <person name="Larimer J."/>
            <person name="McCowan C."/>
            <person name="Murphy C."/>
            <person name="Neiman D."/>
            <person name="Pearson M."/>
            <person name="Priest M."/>
            <person name="Roberts A."/>
            <person name="Saif S."/>
            <person name="Shea T."/>
            <person name="Sisk P."/>
            <person name="Sykes S."/>
            <person name="Wortman J."/>
            <person name="Nusbaum C."/>
            <person name="Birren B."/>
        </authorList>
    </citation>
    <scope>NUCLEOTIDE SEQUENCE [LARGE SCALE GENOMIC DNA]</scope>
    <source>
        <strain evidence="3 4">San Antonio 1</strain>
    </source>
</reference>
<evidence type="ECO:0000256" key="2">
    <source>
        <dbReference type="SAM" id="SignalP"/>
    </source>
</evidence>
<sequence length="440" mass="49511">MSATLLFLLLIRLTLSLPPHSAKTADPQTIKDADFEITYEPNGRQLHVGSLNQEKCNNYNYYINQQCEIIHSLEKIDDKNALLCKNKNKCEYLTNYVFQSLGIENVPEADFSNLSPPLNAKVERKEKCNKEVQLNEKIKCMCCIKEMESSETEKINGELTPGQTTKNGVYPFGDCKCILKYEVDNEHALNADKCKNFICNSGMCTLRMDGEPFCSCEENHYFDKRTNACIRHQDEVNAGANQTNEASQSVMRKPRPLTYESESNGNEIYDDQKNGEHTQRVGANQDKGSDTHSHTAQGSPNNHENRNPNNAFTDECPINHVRNKQGECQKKESNSAENICLRIECFVNSDPSECACIDKNGQKIEKAIFDVSHITVCTLNNINCDYGTCNNSPKKGELACICNKKYKYNSSLKVCIGYAATRLLSWILIIAQFGIIATAL</sequence>
<proteinExistence type="predicted"/>